<sequence>MKYKFLIFLLILASNCFATNSQLNFVRMNEKLALDTLDEYGYDIEADTVANYLNKPIQHLMKFQNDTIQLSISIPKNFAGYYKWNGFTISKFYIKSAEATFKGLHAAILSPVTMTANREDIADSIYTDRLLIIEYKNKRWVYANIIRNTEEDAQPEHEDLSVGKEGLILSYEAGQGYKCSYNMLIAMFLGQPCLMNLLVEEHNSTAQYQATHQYNFTPGETESYSLYKYRRNFPMLLRNGNYDAFIE</sequence>
<evidence type="ECO:0000313" key="3">
    <source>
        <dbReference type="Proteomes" id="UP000254235"/>
    </source>
</evidence>
<evidence type="ECO:0008006" key="4">
    <source>
        <dbReference type="Google" id="ProtNLM"/>
    </source>
</evidence>
<dbReference type="OrthoDB" id="1075413at2"/>
<organism evidence="2 3">
    <name type="scientific">Prevotella pallens</name>
    <dbReference type="NCBI Taxonomy" id="60133"/>
    <lineage>
        <taxon>Bacteria</taxon>
        <taxon>Pseudomonadati</taxon>
        <taxon>Bacteroidota</taxon>
        <taxon>Bacteroidia</taxon>
        <taxon>Bacteroidales</taxon>
        <taxon>Prevotellaceae</taxon>
        <taxon>Prevotella</taxon>
    </lineage>
</organism>
<name>A0A379F1H2_9BACT</name>
<dbReference type="RefSeq" id="WP_115083270.1">
    <property type="nucleotide sequence ID" value="NZ_JABZTR010000006.1"/>
</dbReference>
<feature type="signal peptide" evidence="1">
    <location>
        <begin position="1"/>
        <end position="18"/>
    </location>
</feature>
<gene>
    <name evidence="2" type="ORF">NCTC13043_01085</name>
</gene>
<dbReference type="AlphaFoldDB" id="A0A379F1H2"/>
<evidence type="ECO:0000313" key="2">
    <source>
        <dbReference type="EMBL" id="SUC12480.1"/>
    </source>
</evidence>
<proteinExistence type="predicted"/>
<feature type="chain" id="PRO_5017028426" description="DUF4412 domain-containing protein" evidence="1">
    <location>
        <begin position="19"/>
        <end position="247"/>
    </location>
</feature>
<evidence type="ECO:0000256" key="1">
    <source>
        <dbReference type="SAM" id="SignalP"/>
    </source>
</evidence>
<accession>A0A379F1H2</accession>
<reference evidence="2 3" key="1">
    <citation type="submission" date="2018-06" db="EMBL/GenBank/DDBJ databases">
        <authorList>
            <consortium name="Pathogen Informatics"/>
            <person name="Doyle S."/>
        </authorList>
    </citation>
    <scope>NUCLEOTIDE SEQUENCE [LARGE SCALE GENOMIC DNA]</scope>
    <source>
        <strain evidence="2 3">NCTC13043</strain>
    </source>
</reference>
<dbReference type="EMBL" id="UGTP01000001">
    <property type="protein sequence ID" value="SUC12480.1"/>
    <property type="molecule type" value="Genomic_DNA"/>
</dbReference>
<protein>
    <recommendedName>
        <fullName evidence="4">DUF4412 domain-containing protein</fullName>
    </recommendedName>
</protein>
<keyword evidence="1" id="KW-0732">Signal</keyword>
<dbReference type="Proteomes" id="UP000254235">
    <property type="component" value="Unassembled WGS sequence"/>
</dbReference>
<dbReference type="GeneID" id="78570779"/>